<reference evidence="2 3" key="1">
    <citation type="submission" date="2019-07" db="EMBL/GenBank/DDBJ databases">
        <title>Whole genome shotgun sequence of Knoellia locipacati NBRC 109775.</title>
        <authorList>
            <person name="Hosoyama A."/>
            <person name="Uohara A."/>
            <person name="Ohji S."/>
            <person name="Ichikawa N."/>
        </authorList>
    </citation>
    <scope>NUCLEOTIDE SEQUENCE [LARGE SCALE GENOMIC DNA]</scope>
    <source>
        <strain evidence="2 3">NBRC 109775</strain>
    </source>
</reference>
<accession>A0A512T542</accession>
<protein>
    <submittedName>
        <fullName evidence="2">Uncharacterized protein</fullName>
    </submittedName>
</protein>
<sequence>MRPCDPRRKPLRVTSACRAAAVRRERFRTGVSRRLRGGKTDPKCPNQPQDVA</sequence>
<evidence type="ECO:0000313" key="3">
    <source>
        <dbReference type="Proteomes" id="UP000321793"/>
    </source>
</evidence>
<proteinExistence type="predicted"/>
<name>A0A512T542_9MICO</name>
<gene>
    <name evidence="2" type="ORF">KLO01_33950</name>
</gene>
<evidence type="ECO:0000256" key="1">
    <source>
        <dbReference type="SAM" id="MobiDB-lite"/>
    </source>
</evidence>
<dbReference type="AlphaFoldDB" id="A0A512T542"/>
<dbReference type="Proteomes" id="UP000321793">
    <property type="component" value="Unassembled WGS sequence"/>
</dbReference>
<evidence type="ECO:0000313" key="2">
    <source>
        <dbReference type="EMBL" id="GEQ15348.1"/>
    </source>
</evidence>
<comment type="caution">
    <text evidence="2">The sequence shown here is derived from an EMBL/GenBank/DDBJ whole genome shotgun (WGS) entry which is preliminary data.</text>
</comment>
<keyword evidence="3" id="KW-1185">Reference proteome</keyword>
<organism evidence="2 3">
    <name type="scientific">Knoellia locipacati</name>
    <dbReference type="NCBI Taxonomy" id="882824"/>
    <lineage>
        <taxon>Bacteria</taxon>
        <taxon>Bacillati</taxon>
        <taxon>Actinomycetota</taxon>
        <taxon>Actinomycetes</taxon>
        <taxon>Micrococcales</taxon>
        <taxon>Intrasporangiaceae</taxon>
        <taxon>Knoellia</taxon>
    </lineage>
</organism>
<feature type="region of interest" description="Disordered" evidence="1">
    <location>
        <begin position="28"/>
        <end position="52"/>
    </location>
</feature>
<dbReference type="EMBL" id="BKBA01000017">
    <property type="protein sequence ID" value="GEQ15348.1"/>
    <property type="molecule type" value="Genomic_DNA"/>
</dbReference>